<reference evidence="2 3" key="1">
    <citation type="submission" date="2015-09" db="EMBL/GenBank/DDBJ databases">
        <title>Trachymyrmex zeteki WGS genome.</title>
        <authorList>
            <person name="Nygaard S."/>
            <person name="Hu H."/>
            <person name="Boomsma J."/>
            <person name="Zhang G."/>
        </authorList>
    </citation>
    <scope>NUCLEOTIDE SEQUENCE [LARGE SCALE GENOMIC DNA]</scope>
    <source>
        <strain evidence="2">Tzet28-1</strain>
        <tissue evidence="2">Whole body</tissue>
    </source>
</reference>
<dbReference type="Proteomes" id="UP000075809">
    <property type="component" value="Unassembled WGS sequence"/>
</dbReference>
<dbReference type="EMBL" id="KQ982944">
    <property type="protein sequence ID" value="KYQ48927.1"/>
    <property type="molecule type" value="Genomic_DNA"/>
</dbReference>
<name>A0A151WM92_9HYME</name>
<feature type="compositionally biased region" description="Basic and acidic residues" evidence="1">
    <location>
        <begin position="19"/>
        <end position="30"/>
    </location>
</feature>
<proteinExistence type="predicted"/>
<evidence type="ECO:0000313" key="3">
    <source>
        <dbReference type="Proteomes" id="UP000075809"/>
    </source>
</evidence>
<protein>
    <submittedName>
        <fullName evidence="2">Uncharacterized protein</fullName>
    </submittedName>
</protein>
<dbReference type="AlphaFoldDB" id="A0A151WM92"/>
<evidence type="ECO:0000313" key="2">
    <source>
        <dbReference type="EMBL" id="KYQ48927.1"/>
    </source>
</evidence>
<accession>A0A151WM92</accession>
<evidence type="ECO:0000256" key="1">
    <source>
        <dbReference type="SAM" id="MobiDB-lite"/>
    </source>
</evidence>
<keyword evidence="3" id="KW-1185">Reference proteome</keyword>
<feature type="region of interest" description="Disordered" evidence="1">
    <location>
        <begin position="19"/>
        <end position="57"/>
    </location>
</feature>
<sequence>MLAYFGQYLWVGSTTHREHTKRTLDAHKPPFEAPSWRTNGNNDDGDDDGDASFSPPEAFICERNSESDRFVILRPRGKVGRKDQGTQLVIHPPKIRGEDSISAPLLRHLTDAADDCPMKTLKGKREYDRKSAGCSLVDQWRGETRHKNTACSIDRSKNGLRETTDQK</sequence>
<gene>
    <name evidence="2" type="ORF">ALC60_11982</name>
</gene>
<organism evidence="2 3">
    <name type="scientific">Mycetomoellerius zeteki</name>
    <dbReference type="NCBI Taxonomy" id="64791"/>
    <lineage>
        <taxon>Eukaryota</taxon>
        <taxon>Metazoa</taxon>
        <taxon>Ecdysozoa</taxon>
        <taxon>Arthropoda</taxon>
        <taxon>Hexapoda</taxon>
        <taxon>Insecta</taxon>
        <taxon>Pterygota</taxon>
        <taxon>Neoptera</taxon>
        <taxon>Endopterygota</taxon>
        <taxon>Hymenoptera</taxon>
        <taxon>Apocrita</taxon>
        <taxon>Aculeata</taxon>
        <taxon>Formicoidea</taxon>
        <taxon>Formicidae</taxon>
        <taxon>Myrmicinae</taxon>
        <taxon>Mycetomoellerius</taxon>
    </lineage>
</organism>